<reference evidence="1" key="1">
    <citation type="thesis" date="2020" institute="ProQuest LLC" country="789 East Eisenhower Parkway, Ann Arbor, MI, USA">
        <title>Comparative Genomics and Chromosome Evolution.</title>
        <authorList>
            <person name="Mudd A.B."/>
        </authorList>
    </citation>
    <scope>NUCLEOTIDE SEQUENCE</scope>
    <source>
        <strain evidence="1">237g6f4</strain>
        <tissue evidence="1">Blood</tissue>
    </source>
</reference>
<name>A0AAV7DMD3_ENGPU</name>
<keyword evidence="2" id="KW-1185">Reference proteome</keyword>
<organism evidence="1 2">
    <name type="scientific">Engystomops pustulosus</name>
    <name type="common">Tungara frog</name>
    <name type="synonym">Physalaemus pustulosus</name>
    <dbReference type="NCBI Taxonomy" id="76066"/>
    <lineage>
        <taxon>Eukaryota</taxon>
        <taxon>Metazoa</taxon>
        <taxon>Chordata</taxon>
        <taxon>Craniata</taxon>
        <taxon>Vertebrata</taxon>
        <taxon>Euteleostomi</taxon>
        <taxon>Amphibia</taxon>
        <taxon>Batrachia</taxon>
        <taxon>Anura</taxon>
        <taxon>Neobatrachia</taxon>
        <taxon>Hyloidea</taxon>
        <taxon>Leptodactylidae</taxon>
        <taxon>Leiuperinae</taxon>
        <taxon>Engystomops</taxon>
    </lineage>
</organism>
<gene>
    <name evidence="1" type="ORF">GDO81_002516</name>
</gene>
<dbReference type="AlphaFoldDB" id="A0AAV7DMD3"/>
<protein>
    <submittedName>
        <fullName evidence="1">Uncharacterized protein</fullName>
    </submittedName>
</protein>
<dbReference type="EMBL" id="WNYA01000001">
    <property type="protein sequence ID" value="KAG8598170.1"/>
    <property type="molecule type" value="Genomic_DNA"/>
</dbReference>
<evidence type="ECO:0000313" key="2">
    <source>
        <dbReference type="Proteomes" id="UP000824782"/>
    </source>
</evidence>
<sequence length="88" mass="10143">MKTGFKPVVVRKQKCKIEKHYCTISEGTCHPCCPHNSHTAPSYREGFFCFYSKMLRYLGGAYDLPRPSGAGRVENKFFSLCTNYPFMF</sequence>
<dbReference type="Proteomes" id="UP000824782">
    <property type="component" value="Unassembled WGS sequence"/>
</dbReference>
<proteinExistence type="predicted"/>
<evidence type="ECO:0000313" key="1">
    <source>
        <dbReference type="EMBL" id="KAG8598170.1"/>
    </source>
</evidence>
<comment type="caution">
    <text evidence="1">The sequence shown here is derived from an EMBL/GenBank/DDBJ whole genome shotgun (WGS) entry which is preliminary data.</text>
</comment>
<accession>A0AAV7DMD3</accession>